<feature type="domain" description="Nitrite/Sulfite reductase ferredoxin-like" evidence="23">
    <location>
        <begin position="589"/>
        <end position="650"/>
    </location>
</feature>
<dbReference type="EMBL" id="JBHRWW010000010">
    <property type="protein sequence ID" value="MFC3689446.1"/>
    <property type="molecule type" value="Genomic_DNA"/>
</dbReference>
<dbReference type="InterPro" id="IPR012744">
    <property type="entry name" value="Nitri_red_NirB"/>
</dbReference>
<dbReference type="Gene3D" id="3.30.413.10">
    <property type="entry name" value="Sulfite Reductase Hemoprotein, domain 1"/>
    <property type="match status" value="1"/>
</dbReference>
<name>A0ABV7WLK0_9MICO</name>
<comment type="similarity">
    <text evidence="6">Belongs to the nitrite and sulfite reductase 4Fe-4S domain family.</text>
</comment>
<dbReference type="InterPro" id="IPR017121">
    <property type="entry name" value="Nitrite_Rdtase_lsu"/>
</dbReference>
<evidence type="ECO:0000256" key="16">
    <source>
        <dbReference type="ARBA" id="ARBA00023004"/>
    </source>
</evidence>
<dbReference type="PANTHER" id="PTHR43809:SF1">
    <property type="entry name" value="NITRITE REDUCTASE (NADH) LARGE SUBUNIT"/>
    <property type="match status" value="1"/>
</dbReference>
<dbReference type="Pfam" id="PF03460">
    <property type="entry name" value="NIR_SIR_ferr"/>
    <property type="match status" value="1"/>
</dbReference>
<feature type="domain" description="NADH-rubredoxin oxidoreductase C-terminal" evidence="26">
    <location>
        <begin position="350"/>
        <end position="416"/>
    </location>
</feature>
<keyword evidence="13" id="KW-0883">Thioether bond</keyword>
<keyword evidence="14 21" id="KW-0274">FAD</keyword>
<dbReference type="RefSeq" id="WP_340292368.1">
    <property type="nucleotide sequence ID" value="NZ_JBBEOI010000069.1"/>
</dbReference>
<keyword evidence="17" id="KW-0411">Iron-sulfur</keyword>
<keyword evidence="10 21" id="KW-0285">Flavoprotein</keyword>
<evidence type="ECO:0000256" key="19">
    <source>
        <dbReference type="ARBA" id="ARBA00034078"/>
    </source>
</evidence>
<evidence type="ECO:0000256" key="13">
    <source>
        <dbReference type="ARBA" id="ARBA00022784"/>
    </source>
</evidence>
<dbReference type="InterPro" id="IPR036136">
    <property type="entry name" value="Nit/Sulf_reduc_fer-like_dom_sf"/>
</dbReference>
<organism evidence="27 28">
    <name type="scientific">Aquipuribacter hungaricus</name>
    <dbReference type="NCBI Taxonomy" id="545624"/>
    <lineage>
        <taxon>Bacteria</taxon>
        <taxon>Bacillati</taxon>
        <taxon>Actinomycetota</taxon>
        <taxon>Actinomycetes</taxon>
        <taxon>Micrococcales</taxon>
        <taxon>Intrasporangiaceae</taxon>
        <taxon>Aquipuribacter</taxon>
    </lineage>
</organism>
<dbReference type="CDD" id="cd19944">
    <property type="entry name" value="NirB_Fer2_BFD-like_2"/>
    <property type="match status" value="1"/>
</dbReference>
<keyword evidence="28" id="KW-1185">Reference proteome</keyword>
<keyword evidence="16" id="KW-0408">Iron</keyword>
<comment type="cofactor">
    <cofactor evidence="1">
        <name>siroheme</name>
        <dbReference type="ChEBI" id="CHEBI:60052"/>
    </cofactor>
</comment>
<evidence type="ECO:0000259" key="22">
    <source>
        <dbReference type="Pfam" id="PF01077"/>
    </source>
</evidence>
<keyword evidence="9" id="KW-0349">Heme</keyword>
<evidence type="ECO:0000256" key="18">
    <source>
        <dbReference type="ARBA" id="ARBA00023063"/>
    </source>
</evidence>
<evidence type="ECO:0000256" key="2">
    <source>
        <dbReference type="ARBA" id="ARBA00001966"/>
    </source>
</evidence>
<dbReference type="InterPro" id="IPR023753">
    <property type="entry name" value="FAD/NAD-binding_dom"/>
</dbReference>
<evidence type="ECO:0000256" key="21">
    <source>
        <dbReference type="PIRNR" id="PIRNR037149"/>
    </source>
</evidence>
<evidence type="ECO:0000256" key="11">
    <source>
        <dbReference type="ARBA" id="ARBA00022714"/>
    </source>
</evidence>
<dbReference type="InterPro" id="IPR041575">
    <property type="entry name" value="Rubredoxin_C"/>
</dbReference>
<proteinExistence type="inferred from homology"/>
<evidence type="ECO:0000259" key="25">
    <source>
        <dbReference type="Pfam" id="PF07992"/>
    </source>
</evidence>
<accession>A0ABV7WLK0</accession>
<evidence type="ECO:0000259" key="24">
    <source>
        <dbReference type="Pfam" id="PF04324"/>
    </source>
</evidence>
<evidence type="ECO:0000313" key="27">
    <source>
        <dbReference type="EMBL" id="MFC3689446.1"/>
    </source>
</evidence>
<keyword evidence="15" id="KW-0560">Oxidoreductase</keyword>
<dbReference type="Pfam" id="PF07992">
    <property type="entry name" value="Pyr_redox_2"/>
    <property type="match status" value="1"/>
</dbReference>
<dbReference type="Pfam" id="PF18267">
    <property type="entry name" value="Rubredoxin_C"/>
    <property type="match status" value="1"/>
</dbReference>
<comment type="catalytic activity">
    <reaction evidence="20">
        <text>hydrogen sulfide + 6 oxidized [2Fe-2S]-[ferredoxin] + 3 H2O = sulfite + 6 reduced [2Fe-2S]-[ferredoxin] + 7 H(+)</text>
        <dbReference type="Rhea" id="RHEA:23132"/>
        <dbReference type="Rhea" id="RHEA-COMP:10000"/>
        <dbReference type="Rhea" id="RHEA-COMP:10001"/>
        <dbReference type="ChEBI" id="CHEBI:15377"/>
        <dbReference type="ChEBI" id="CHEBI:15378"/>
        <dbReference type="ChEBI" id="CHEBI:17359"/>
        <dbReference type="ChEBI" id="CHEBI:29919"/>
        <dbReference type="ChEBI" id="CHEBI:33737"/>
        <dbReference type="ChEBI" id="CHEBI:33738"/>
        <dbReference type="EC" id="1.8.7.1"/>
    </reaction>
</comment>
<evidence type="ECO:0000256" key="6">
    <source>
        <dbReference type="ARBA" id="ARBA00010429"/>
    </source>
</evidence>
<dbReference type="PRINTS" id="PR00368">
    <property type="entry name" value="FADPNR"/>
</dbReference>
<evidence type="ECO:0000256" key="20">
    <source>
        <dbReference type="ARBA" id="ARBA00049518"/>
    </source>
</evidence>
<feature type="domain" description="Nitrite/sulphite reductase 4Fe-4S" evidence="22">
    <location>
        <begin position="661"/>
        <end position="785"/>
    </location>
</feature>
<comment type="caution">
    <text evidence="27">The sequence shown here is derived from an EMBL/GenBank/DDBJ whole genome shotgun (WGS) entry which is preliminary data.</text>
</comment>
<evidence type="ECO:0000256" key="12">
    <source>
        <dbReference type="ARBA" id="ARBA00022723"/>
    </source>
</evidence>
<dbReference type="SUPFAM" id="SSF55124">
    <property type="entry name" value="Nitrite/Sulfite reductase N-terminal domain-like"/>
    <property type="match status" value="1"/>
</dbReference>
<comment type="cofactor">
    <cofactor evidence="2">
        <name>[4Fe-4S] cluster</name>
        <dbReference type="ChEBI" id="CHEBI:49883"/>
    </cofactor>
</comment>
<dbReference type="SUPFAM" id="SSF56014">
    <property type="entry name" value="Nitrite and sulphite reductase 4Fe-4S domain-like"/>
    <property type="match status" value="1"/>
</dbReference>
<comment type="pathway">
    <text evidence="5">Nitrogen metabolism; nitrate reduction (assimilation).</text>
</comment>
<dbReference type="InterPro" id="IPR041854">
    <property type="entry name" value="BFD-like_2Fe2S-bd_dom_sf"/>
</dbReference>
<dbReference type="InterPro" id="IPR006066">
    <property type="entry name" value="NO2/SO3_Rdtase_FeS/sirohaem_BS"/>
</dbReference>
<dbReference type="InterPro" id="IPR052034">
    <property type="entry name" value="NasD-like"/>
</dbReference>
<dbReference type="PROSITE" id="PS00365">
    <property type="entry name" value="NIR_SIR"/>
    <property type="match status" value="1"/>
</dbReference>
<evidence type="ECO:0000256" key="15">
    <source>
        <dbReference type="ARBA" id="ARBA00023002"/>
    </source>
</evidence>
<dbReference type="InterPro" id="IPR036188">
    <property type="entry name" value="FAD/NAD-bd_sf"/>
</dbReference>
<dbReference type="Pfam" id="PF04324">
    <property type="entry name" value="Fer2_BFD"/>
    <property type="match status" value="1"/>
</dbReference>
<dbReference type="NCBIfam" id="NF011565">
    <property type="entry name" value="PRK14989.1"/>
    <property type="match status" value="1"/>
</dbReference>
<evidence type="ECO:0000256" key="17">
    <source>
        <dbReference type="ARBA" id="ARBA00023014"/>
    </source>
</evidence>
<evidence type="ECO:0000256" key="14">
    <source>
        <dbReference type="ARBA" id="ARBA00022827"/>
    </source>
</evidence>
<dbReference type="Proteomes" id="UP001595685">
    <property type="component" value="Unassembled WGS sequence"/>
</dbReference>
<protein>
    <recommendedName>
        <fullName evidence="7">assimilatory sulfite reductase (ferredoxin)</fullName>
        <ecNumber evidence="7">1.8.7.1</ecNumber>
    </recommendedName>
</protein>
<keyword evidence="8" id="KW-0004">4Fe-4S</keyword>
<keyword evidence="12" id="KW-0479">Metal-binding</keyword>
<evidence type="ECO:0000259" key="23">
    <source>
        <dbReference type="Pfam" id="PF03460"/>
    </source>
</evidence>
<comment type="cofactor">
    <cofactor evidence="3 21">
        <name>FAD</name>
        <dbReference type="ChEBI" id="CHEBI:57692"/>
    </cofactor>
</comment>
<feature type="domain" description="BFD-like [2Fe-2S]-binding" evidence="24">
    <location>
        <begin position="452"/>
        <end position="499"/>
    </location>
</feature>
<reference evidence="28" key="1">
    <citation type="journal article" date="2019" name="Int. J. Syst. Evol. Microbiol.">
        <title>The Global Catalogue of Microorganisms (GCM) 10K type strain sequencing project: providing services to taxonomists for standard genome sequencing and annotation.</title>
        <authorList>
            <consortium name="The Broad Institute Genomics Platform"/>
            <consortium name="The Broad Institute Genome Sequencing Center for Infectious Disease"/>
            <person name="Wu L."/>
            <person name="Ma J."/>
        </authorList>
    </citation>
    <scope>NUCLEOTIDE SEQUENCE [LARGE SCALE GENOMIC DNA]</scope>
    <source>
        <strain evidence="28">NCAIM B.02333</strain>
    </source>
</reference>
<dbReference type="PRINTS" id="PR00397">
    <property type="entry name" value="SIROHAEM"/>
</dbReference>
<evidence type="ECO:0000256" key="1">
    <source>
        <dbReference type="ARBA" id="ARBA00001929"/>
    </source>
</evidence>
<dbReference type="InterPro" id="IPR006067">
    <property type="entry name" value="NO2/SO3_Rdtase_4Fe4S_dom"/>
</dbReference>
<dbReference type="EC" id="1.8.7.1" evidence="7"/>
<dbReference type="PIRSF" id="PIRSF037149">
    <property type="entry name" value="NirB"/>
    <property type="match status" value="1"/>
</dbReference>
<keyword evidence="11" id="KW-0001">2Fe-2S</keyword>
<evidence type="ECO:0000256" key="7">
    <source>
        <dbReference type="ARBA" id="ARBA00012353"/>
    </source>
</evidence>
<evidence type="ECO:0000256" key="4">
    <source>
        <dbReference type="ARBA" id="ARBA00003247"/>
    </source>
</evidence>
<dbReference type="InterPro" id="IPR007419">
    <property type="entry name" value="BFD-like_2Fe2S-bd_dom"/>
</dbReference>
<evidence type="ECO:0000256" key="9">
    <source>
        <dbReference type="ARBA" id="ARBA00022617"/>
    </source>
</evidence>
<evidence type="ECO:0000313" key="28">
    <source>
        <dbReference type="Proteomes" id="UP001595685"/>
    </source>
</evidence>
<dbReference type="Gene3D" id="1.10.10.1100">
    <property type="entry name" value="BFD-like [2Fe-2S]-binding domain"/>
    <property type="match status" value="1"/>
</dbReference>
<gene>
    <name evidence="27" type="primary">nirB</name>
    <name evidence="27" type="ORF">ACFOLH_13935</name>
</gene>
<evidence type="ECO:0000256" key="10">
    <source>
        <dbReference type="ARBA" id="ARBA00022630"/>
    </source>
</evidence>
<feature type="domain" description="FAD/NAD(P)-binding" evidence="25">
    <location>
        <begin position="10"/>
        <end position="317"/>
    </location>
</feature>
<dbReference type="InterPro" id="IPR045854">
    <property type="entry name" value="NO2/SO3_Rdtase_4Fe4S_sf"/>
</dbReference>
<dbReference type="NCBIfam" id="TIGR02374">
    <property type="entry name" value="nitri_red_nirB"/>
    <property type="match status" value="1"/>
</dbReference>
<keyword evidence="18 21" id="KW-0534">Nitrate assimilation</keyword>
<dbReference type="PANTHER" id="PTHR43809">
    <property type="entry name" value="NITRITE REDUCTASE (NADH) LARGE SUBUNIT"/>
    <property type="match status" value="1"/>
</dbReference>
<dbReference type="SUPFAM" id="SSF51905">
    <property type="entry name" value="FAD/NAD(P)-binding domain"/>
    <property type="match status" value="1"/>
</dbReference>
<dbReference type="Pfam" id="PF01077">
    <property type="entry name" value="NIR_SIR"/>
    <property type="match status" value="1"/>
</dbReference>
<dbReference type="Gene3D" id="3.50.50.60">
    <property type="entry name" value="FAD/NAD(P)-binding domain"/>
    <property type="match status" value="2"/>
</dbReference>
<dbReference type="InterPro" id="IPR005117">
    <property type="entry name" value="NiRdtase/SiRdtase_haem-b_fer"/>
</dbReference>
<evidence type="ECO:0000259" key="26">
    <source>
        <dbReference type="Pfam" id="PF18267"/>
    </source>
</evidence>
<evidence type="ECO:0000256" key="8">
    <source>
        <dbReference type="ARBA" id="ARBA00022485"/>
    </source>
</evidence>
<evidence type="ECO:0000256" key="5">
    <source>
        <dbReference type="ARBA" id="ARBA00005096"/>
    </source>
</evidence>
<evidence type="ECO:0000256" key="3">
    <source>
        <dbReference type="ARBA" id="ARBA00001974"/>
    </source>
</evidence>
<comment type="function">
    <text evidence="4">Catalyzes the reduction of sulfite to sulfide, a step in the biosynthesis of sulfur-containing amino acids and cofactors.</text>
</comment>
<dbReference type="PRINTS" id="PR00411">
    <property type="entry name" value="PNDRDTASEI"/>
</dbReference>
<comment type="cofactor">
    <cofactor evidence="19">
        <name>[2Fe-2S] cluster</name>
        <dbReference type="ChEBI" id="CHEBI:190135"/>
    </cofactor>
</comment>
<sequence length="892" mass="94301">MSPAPRLPHRVVVVGHGMVGHHLLTRLRDGLAGADPATRARLDVTVLAEEHRPAYDRVGLSSYLAGRSEADMTMVEEGFFDAPADPDDSEDVAHRFALHLATPAVALDRTARTVTDATGALHPYDTLVLATGSSVFVPPVPGHDAPGTFVYRTLDDLDAIAAYARGRRSGAVVGGGLLGLEAAEALQRLGLEPHVVQLSDRLMPLQLDEGGAGMLRRHVEQLGMTVHLDASTTRVRTGPDGSVAGLDLADGRRVDVDLVVFSPGIRPRDELARASGLDVGGRGGVVVDDACRTSDPDVYAVGECALAQGQVWGLVAPGYAMAAVVAEQVLARVDTARPAPTATFTGADMSTTLKLTGIPVASVADCHGRTPGALELVWNDPTARVYKKVVVDEVTGAVLGAVLVGDAEAYPTLKALAASAGTLPGTAEQVLFPRAGDGPVVAGPAGLPDAAVVCSCLDVTKGSICAAVHDGARDVAAVKGCTRAGTGCGSCVPMIAALVTSTLDTMGVEVDRSLCEHFALTRRELYDLVRLSGHTTFTQVVTAHGTGRGCDICKPTVANILATLAPAHVLDGENAALQDTNDHVMANMQKNGTYSVVPRMPGGEVTPAGLIVIGEVARDFGLYTKLTGGQRIDMFGARLDQLPAIWRRLVDAGFESGHAYGKSLRTVKSCVGTDWCRYGVQDSTGLAVALEERYRGLRSPHKLKSGVSGCARECAEARSKDFGIIATELGWNLYVGGNGGMRPRHAELLVKDVSTEDLVRYVDRYLMFYVRTADRLQRTSTWVESLVDPDSGLSGVDYLHHVVVEDALGIGAELEADMARHVDSYADEWAATLDDPEKLRRFSSFVNAPETPDPSVRFTLERGQIRPATDVEVAAGRSRPGVALPMPEVVTR</sequence>